<feature type="compositionally biased region" description="Basic and acidic residues" evidence="9">
    <location>
        <begin position="221"/>
        <end position="237"/>
    </location>
</feature>
<dbReference type="GO" id="GO:0160240">
    <property type="term" value="P:RNA polymerase II transcription initiation surveillance"/>
    <property type="evidence" value="ECO:0007669"/>
    <property type="project" value="UniProtKB-ARBA"/>
</dbReference>
<gene>
    <name evidence="11" type="ORF">HICCMSTLAB_LOCUS7204</name>
</gene>
<dbReference type="AlphaFoldDB" id="A0A8J2HF06"/>
<feature type="domain" description="PHD-type" evidence="10">
    <location>
        <begin position="117"/>
        <end position="173"/>
    </location>
</feature>
<name>A0A8J2HF06_COTCN</name>
<reference evidence="11" key="1">
    <citation type="submission" date="2021-04" db="EMBL/GenBank/DDBJ databases">
        <authorList>
            <person name="Chebbi M.A.C M."/>
        </authorList>
    </citation>
    <scope>NUCLEOTIDE SEQUENCE</scope>
</reference>
<evidence type="ECO:0000256" key="1">
    <source>
        <dbReference type="ARBA" id="ARBA00004123"/>
    </source>
</evidence>
<dbReference type="SMART" id="SM00249">
    <property type="entry name" value="PHD"/>
    <property type="match status" value="1"/>
</dbReference>
<dbReference type="CDD" id="cd15501">
    <property type="entry name" value="PHD_Int12"/>
    <property type="match status" value="1"/>
</dbReference>
<evidence type="ECO:0000256" key="8">
    <source>
        <dbReference type="PROSITE-ProRule" id="PRU00146"/>
    </source>
</evidence>
<comment type="subcellular location">
    <subcellularLocation>
        <location evidence="1">Nucleus</location>
    </subcellularLocation>
</comment>
<evidence type="ECO:0000256" key="3">
    <source>
        <dbReference type="ARBA" id="ARBA00016814"/>
    </source>
</evidence>
<evidence type="ECO:0000313" key="11">
    <source>
        <dbReference type="EMBL" id="CAG5093878.1"/>
    </source>
</evidence>
<keyword evidence="12" id="KW-1185">Reference proteome</keyword>
<proteinExistence type="inferred from homology"/>
<dbReference type="PANTHER" id="PTHR13415:SF2">
    <property type="entry name" value="INTEGRATOR COMPLEX SUBUNIT 12"/>
    <property type="match status" value="1"/>
</dbReference>
<evidence type="ECO:0000313" key="12">
    <source>
        <dbReference type="Proteomes" id="UP000786811"/>
    </source>
</evidence>
<evidence type="ECO:0000256" key="2">
    <source>
        <dbReference type="ARBA" id="ARBA00006009"/>
    </source>
</evidence>
<feature type="compositionally biased region" description="Basic and acidic residues" evidence="9">
    <location>
        <begin position="250"/>
        <end position="262"/>
    </location>
</feature>
<dbReference type="GO" id="GO:0034472">
    <property type="term" value="P:snRNA 3'-end processing"/>
    <property type="evidence" value="ECO:0007669"/>
    <property type="project" value="TreeGrafter"/>
</dbReference>
<keyword evidence="4" id="KW-0479">Metal-binding</keyword>
<dbReference type="InterPro" id="IPR019787">
    <property type="entry name" value="Znf_PHD-finger"/>
</dbReference>
<protein>
    <recommendedName>
        <fullName evidence="3">Integrator complex subunit 12</fullName>
    </recommendedName>
</protein>
<dbReference type="InterPro" id="IPR039054">
    <property type="entry name" value="Int12_PHD"/>
</dbReference>
<feature type="compositionally biased region" description="Low complexity" evidence="9">
    <location>
        <begin position="205"/>
        <end position="220"/>
    </location>
</feature>
<dbReference type="PROSITE" id="PS50016">
    <property type="entry name" value="ZF_PHD_2"/>
    <property type="match status" value="1"/>
</dbReference>
<dbReference type="Pfam" id="PF00628">
    <property type="entry name" value="PHD"/>
    <property type="match status" value="1"/>
</dbReference>
<dbReference type="PANTHER" id="PTHR13415">
    <property type="entry name" value="NUCLEAR FACTOR-RELATED"/>
    <property type="match status" value="1"/>
</dbReference>
<dbReference type="GO" id="GO:0032039">
    <property type="term" value="C:integrator complex"/>
    <property type="evidence" value="ECO:0007669"/>
    <property type="project" value="UniProtKB-ARBA"/>
</dbReference>
<dbReference type="OrthoDB" id="5846437at2759"/>
<accession>A0A8J2HF06</accession>
<feature type="region of interest" description="Disordered" evidence="9">
    <location>
        <begin position="177"/>
        <end position="262"/>
    </location>
</feature>
<feature type="compositionally biased region" description="Low complexity" evidence="9">
    <location>
        <begin position="240"/>
        <end position="249"/>
    </location>
</feature>
<evidence type="ECO:0000256" key="6">
    <source>
        <dbReference type="ARBA" id="ARBA00022833"/>
    </source>
</evidence>
<feature type="region of interest" description="Disordered" evidence="9">
    <location>
        <begin position="63"/>
        <end position="102"/>
    </location>
</feature>
<dbReference type="InterPro" id="IPR019786">
    <property type="entry name" value="Zinc_finger_PHD-type_CS"/>
</dbReference>
<feature type="compositionally biased region" description="Basic and acidic residues" evidence="9">
    <location>
        <begin position="85"/>
        <end position="99"/>
    </location>
</feature>
<evidence type="ECO:0000256" key="7">
    <source>
        <dbReference type="ARBA" id="ARBA00023242"/>
    </source>
</evidence>
<dbReference type="Proteomes" id="UP000786811">
    <property type="component" value="Unassembled WGS sequence"/>
</dbReference>
<evidence type="ECO:0000256" key="5">
    <source>
        <dbReference type="ARBA" id="ARBA00022771"/>
    </source>
</evidence>
<feature type="compositionally biased region" description="Low complexity" evidence="9">
    <location>
        <begin position="63"/>
        <end position="79"/>
    </location>
</feature>
<dbReference type="Gene3D" id="3.30.40.10">
    <property type="entry name" value="Zinc/RING finger domain, C3HC4 (zinc finger)"/>
    <property type="match status" value="1"/>
</dbReference>
<organism evidence="11 12">
    <name type="scientific">Cotesia congregata</name>
    <name type="common">Parasitoid wasp</name>
    <name type="synonym">Apanteles congregatus</name>
    <dbReference type="NCBI Taxonomy" id="51543"/>
    <lineage>
        <taxon>Eukaryota</taxon>
        <taxon>Metazoa</taxon>
        <taxon>Ecdysozoa</taxon>
        <taxon>Arthropoda</taxon>
        <taxon>Hexapoda</taxon>
        <taxon>Insecta</taxon>
        <taxon>Pterygota</taxon>
        <taxon>Neoptera</taxon>
        <taxon>Endopterygota</taxon>
        <taxon>Hymenoptera</taxon>
        <taxon>Apocrita</taxon>
        <taxon>Ichneumonoidea</taxon>
        <taxon>Braconidae</taxon>
        <taxon>Microgastrinae</taxon>
        <taxon>Cotesia</taxon>
    </lineage>
</organism>
<comment type="caution">
    <text evidence="11">The sequence shown here is derived from an EMBL/GenBank/DDBJ whole genome shotgun (WGS) entry which is preliminary data.</text>
</comment>
<dbReference type="InterPro" id="IPR011011">
    <property type="entry name" value="Znf_FYVE_PHD"/>
</dbReference>
<dbReference type="EMBL" id="CAJNRD030001120">
    <property type="protein sequence ID" value="CAG5093878.1"/>
    <property type="molecule type" value="Genomic_DNA"/>
</dbReference>
<sequence length="262" mass="29268">MTQLELDPQFVQGLRLLHSSNKDSMDQLRTLLDEAIKQKHGFSKMLCNVLHKKYTIEEPVLSDHSSCSSKKSKSSSSSKHSAKFSKSDSVEEIPARDTPPDISEIEEDNLAEILEDDLTCVVCKGMDVGARNRLVECADCHSLYHQECHSPVIQDSQIDVPKHIWYCSQCIKAHQPIKEKGSPKPDSKKDKKSSSQKHSEKYKSSSESSSKIIPNINIIGGDKRFKEVAKKSKDKRSSSKHSSPSSSSRSSDKTYKSKSNAD</sequence>
<dbReference type="InterPro" id="IPR013083">
    <property type="entry name" value="Znf_RING/FYVE/PHD"/>
</dbReference>
<keyword evidence="7" id="KW-0539">Nucleus</keyword>
<dbReference type="GO" id="GO:0160232">
    <property type="term" value="C:INTAC complex"/>
    <property type="evidence" value="ECO:0007669"/>
    <property type="project" value="UniProtKB-ARBA"/>
</dbReference>
<keyword evidence="6" id="KW-0862">Zinc</keyword>
<dbReference type="InterPro" id="IPR001965">
    <property type="entry name" value="Znf_PHD"/>
</dbReference>
<dbReference type="InterPro" id="IPR051776">
    <property type="entry name" value="Integrator_subunit_12"/>
</dbReference>
<dbReference type="FunFam" id="3.30.40.10:FF:000101">
    <property type="entry name" value="Integrator complex subunit 12"/>
    <property type="match status" value="1"/>
</dbReference>
<dbReference type="SUPFAM" id="SSF57903">
    <property type="entry name" value="FYVE/PHD zinc finger"/>
    <property type="match status" value="1"/>
</dbReference>
<evidence type="ECO:0000256" key="4">
    <source>
        <dbReference type="ARBA" id="ARBA00022723"/>
    </source>
</evidence>
<dbReference type="PROSITE" id="PS01359">
    <property type="entry name" value="ZF_PHD_1"/>
    <property type="match status" value="1"/>
</dbReference>
<feature type="compositionally biased region" description="Basic and acidic residues" evidence="9">
    <location>
        <begin position="177"/>
        <end position="204"/>
    </location>
</feature>
<comment type="similarity">
    <text evidence="2">Belongs to the Integrator subunit 12 family.</text>
</comment>
<evidence type="ECO:0000259" key="10">
    <source>
        <dbReference type="PROSITE" id="PS50016"/>
    </source>
</evidence>
<dbReference type="GO" id="GO:0008270">
    <property type="term" value="F:zinc ion binding"/>
    <property type="evidence" value="ECO:0007669"/>
    <property type="project" value="UniProtKB-KW"/>
</dbReference>
<evidence type="ECO:0000256" key="9">
    <source>
        <dbReference type="SAM" id="MobiDB-lite"/>
    </source>
</evidence>
<keyword evidence="5 8" id="KW-0863">Zinc-finger</keyword>